<protein>
    <submittedName>
        <fullName evidence="3">2-hydroxy-6-oxohepta-2,4-dienoate hydrolase</fullName>
    </submittedName>
    <submittedName>
        <fullName evidence="4">Alpha/beta hydrolase</fullName>
    </submittedName>
</protein>
<dbReference type="GeneID" id="78151422"/>
<dbReference type="PATRIC" id="fig|76936.10.peg.1193"/>
<dbReference type="EMBL" id="JRPF02000004">
    <property type="protein sequence ID" value="TLD78634.1"/>
    <property type="molecule type" value="Genomic_DNA"/>
</dbReference>
<dbReference type="Proteomes" id="UP000029925">
    <property type="component" value="Unassembled WGS sequence"/>
</dbReference>
<dbReference type="GO" id="GO:0016020">
    <property type="term" value="C:membrane"/>
    <property type="evidence" value="ECO:0007669"/>
    <property type="project" value="TreeGrafter"/>
</dbReference>
<dbReference type="Gene3D" id="3.40.50.1820">
    <property type="entry name" value="alpha/beta hydrolase"/>
    <property type="match status" value="1"/>
</dbReference>
<dbReference type="GO" id="GO:0016787">
    <property type="term" value="F:hydrolase activity"/>
    <property type="evidence" value="ECO:0007669"/>
    <property type="project" value="UniProtKB-KW"/>
</dbReference>
<dbReference type="Proteomes" id="UP000064525">
    <property type="component" value="Chromosome I"/>
</dbReference>
<organism evidence="3 6">
    <name type="scientific">Helicobacter typhlonius</name>
    <dbReference type="NCBI Taxonomy" id="76936"/>
    <lineage>
        <taxon>Bacteria</taxon>
        <taxon>Pseudomonadati</taxon>
        <taxon>Campylobacterota</taxon>
        <taxon>Epsilonproteobacteria</taxon>
        <taxon>Campylobacterales</taxon>
        <taxon>Helicobacteraceae</taxon>
        <taxon>Helicobacter</taxon>
    </lineage>
</organism>
<dbReference type="InterPro" id="IPR000073">
    <property type="entry name" value="AB_hydrolase_1"/>
</dbReference>
<evidence type="ECO:0000259" key="2">
    <source>
        <dbReference type="Pfam" id="PF12697"/>
    </source>
</evidence>
<dbReference type="InterPro" id="IPR029058">
    <property type="entry name" value="AB_hydrolase_fold"/>
</dbReference>
<evidence type="ECO:0000313" key="4">
    <source>
        <dbReference type="EMBL" id="TLD78634.1"/>
    </source>
</evidence>
<accession>A0A099UFJ8</accession>
<dbReference type="AlphaFoldDB" id="A0A099UFJ8"/>
<sequence>MAQRRIEYQGEYFEISYQRREVLDVASRVESTPDMELSADSKSTNSAPIMLFLHGWGSNKEVMKVAFENYFKDFLHIYVDMPGFGNSPNTKVLHTQDYAQIMQKFLYDISGTKTQDSIIVGHSFGGKVAILCEPREIILLSSAGILVSKSLAVRAKIMLAKIMGKCGLSSFGKIFRSNDVKKMSEVMYQTFKNVVDEDFSSQFATYKGKASIFWGKDDKATPLVCGERMTRLIQKSRFFALEGDHYFFLKQGKMIENLYRSAK</sequence>
<keyword evidence="5" id="KW-1185">Reference proteome</keyword>
<evidence type="ECO:0000256" key="1">
    <source>
        <dbReference type="ARBA" id="ARBA00022801"/>
    </source>
</evidence>
<dbReference type="KEGG" id="hty:BN2458_PEG1222"/>
<dbReference type="OrthoDB" id="9808398at2"/>
<evidence type="ECO:0000313" key="3">
    <source>
        <dbReference type="EMBL" id="CUU40107.1"/>
    </source>
</evidence>
<proteinExistence type="predicted"/>
<reference evidence="6" key="3">
    <citation type="submission" date="2015-11" db="EMBL/GenBank/DDBJ databases">
        <authorList>
            <person name="Anvar S.Y."/>
        </authorList>
    </citation>
    <scope>NUCLEOTIDE SEQUENCE [LARGE SCALE GENOMIC DNA]</scope>
</reference>
<evidence type="ECO:0000313" key="5">
    <source>
        <dbReference type="Proteomes" id="UP000029925"/>
    </source>
</evidence>
<dbReference type="PANTHER" id="PTHR43798:SF31">
    <property type="entry name" value="AB HYDROLASE SUPERFAMILY PROTEIN YCLE"/>
    <property type="match status" value="1"/>
</dbReference>
<reference evidence="4 5" key="1">
    <citation type="journal article" date="2014" name="Genome Announc.">
        <title>Draft genome sequences of eight enterohepatic helicobacter species isolated from both laboratory and wild rodents.</title>
        <authorList>
            <person name="Sheh A."/>
            <person name="Shen Z."/>
            <person name="Fox J.G."/>
        </authorList>
    </citation>
    <scope>NUCLEOTIDE SEQUENCE [LARGE SCALE GENOMIC DNA]</scope>
    <source>
        <strain evidence="4 5">MIT 98-6810</strain>
    </source>
</reference>
<gene>
    <name evidence="3" type="ORF">BN2458_PEG1222</name>
    <name evidence="4" type="ORF">LS75_004800</name>
</gene>
<dbReference type="PANTHER" id="PTHR43798">
    <property type="entry name" value="MONOACYLGLYCEROL LIPASE"/>
    <property type="match status" value="1"/>
</dbReference>
<keyword evidence="1 3" id="KW-0378">Hydrolase</keyword>
<dbReference type="Pfam" id="PF12697">
    <property type="entry name" value="Abhydrolase_6"/>
    <property type="match status" value="1"/>
</dbReference>
<name>A0A099UFJ8_9HELI</name>
<dbReference type="EMBL" id="LN907858">
    <property type="protein sequence ID" value="CUU40107.1"/>
    <property type="molecule type" value="Genomic_DNA"/>
</dbReference>
<evidence type="ECO:0000313" key="6">
    <source>
        <dbReference type="Proteomes" id="UP000064525"/>
    </source>
</evidence>
<reference evidence="3" key="2">
    <citation type="submission" date="2015-11" db="EMBL/GenBank/DDBJ databases">
        <authorList>
            <person name="Zhang Y."/>
            <person name="Guo Z."/>
        </authorList>
    </citation>
    <scope>NUCLEOTIDE SEQUENCE</scope>
    <source>
        <strain evidence="3">1</strain>
    </source>
</reference>
<dbReference type="InterPro" id="IPR050266">
    <property type="entry name" value="AB_hydrolase_sf"/>
</dbReference>
<dbReference type="SUPFAM" id="SSF53474">
    <property type="entry name" value="alpha/beta-Hydrolases"/>
    <property type="match status" value="1"/>
</dbReference>
<feature type="domain" description="AB hydrolase-1" evidence="2">
    <location>
        <begin position="51"/>
        <end position="142"/>
    </location>
</feature>
<dbReference type="RefSeq" id="WP_034327707.1">
    <property type="nucleotide sequence ID" value="NZ_CAJTQN010000003.1"/>
</dbReference>
<dbReference type="STRING" id="76936.BN2458_PEG1222"/>